<dbReference type="InterPro" id="IPR053876">
    <property type="entry name" value="Phage_int_M"/>
</dbReference>
<dbReference type="InterPro" id="IPR011010">
    <property type="entry name" value="DNA_brk_join_enz"/>
</dbReference>
<sequence length="433" mass="47225">MAATNNLDDKSIRAAIKRAMKAQAGERLTDGDGLRLDVQPTGSAWWRWRYRFGGKEGMLSLGTYPDTSLSAARGRRDEARERLAAGINPSEARKDDKAAQALKAEAARLAAAGLPGPGTFEHAAREWHARMAPSWSEGHAGKVLALLVNDLFPFIGTSALAELTPPELLKHARRIEARGAVETAYRALKAAGAVFRHGVQNGYCDSDPTRDLKGAIVLPVPEHRAAITDPARLGELLRAIDGYQGTPVVRSALALAPLVFLRPGELRKAEWAEFDLDAAVWTIPAARMKGRLKAKLNGPDHVVPLAPQAAAILRDLQPLTGAGKYVFPNPLTPDRPLSDNGVLSALRRMGFDKDEMTGHGFRATARTIAAERLKIDPVVLEAQLAHVVADALGRAYNRTQYLDQRRDMMTRWADYLDRLRKGAEVVDLTSKRA</sequence>
<keyword evidence="7" id="KW-1185">Reference proteome</keyword>
<evidence type="ECO:0000313" key="7">
    <source>
        <dbReference type="Proteomes" id="UP000001693"/>
    </source>
</evidence>
<dbReference type="OrthoDB" id="9775880at2"/>
<dbReference type="InterPro" id="IPR010998">
    <property type="entry name" value="Integrase_recombinase_N"/>
</dbReference>
<evidence type="ECO:0000256" key="2">
    <source>
        <dbReference type="ARBA" id="ARBA00022908"/>
    </source>
</evidence>
<evidence type="ECO:0000259" key="5">
    <source>
        <dbReference type="PROSITE" id="PS51898"/>
    </source>
</evidence>
<dbReference type="PANTHER" id="PTHR30629">
    <property type="entry name" value="PROPHAGE INTEGRASE"/>
    <property type="match status" value="1"/>
</dbReference>
<dbReference type="Pfam" id="PF22022">
    <property type="entry name" value="Phage_int_M"/>
    <property type="match status" value="1"/>
</dbReference>
<dbReference type="SUPFAM" id="SSF56349">
    <property type="entry name" value="DNA breaking-rejoining enzymes"/>
    <property type="match status" value="1"/>
</dbReference>
<dbReference type="AlphaFoldDB" id="B1Y3M2"/>
<dbReference type="GO" id="GO:0015074">
    <property type="term" value="P:DNA integration"/>
    <property type="evidence" value="ECO:0007669"/>
    <property type="project" value="UniProtKB-KW"/>
</dbReference>
<dbReference type="eggNOG" id="COG0582">
    <property type="taxonomic scope" value="Bacteria"/>
</dbReference>
<accession>B1Y3M2</accession>
<dbReference type="InterPro" id="IPR013762">
    <property type="entry name" value="Integrase-like_cat_sf"/>
</dbReference>
<protein>
    <submittedName>
        <fullName evidence="6">Integrase family protein</fullName>
    </submittedName>
</protein>
<keyword evidence="3" id="KW-0238">DNA-binding</keyword>
<dbReference type="Pfam" id="PF00589">
    <property type="entry name" value="Phage_integrase"/>
    <property type="match status" value="1"/>
</dbReference>
<evidence type="ECO:0000256" key="3">
    <source>
        <dbReference type="ARBA" id="ARBA00023125"/>
    </source>
</evidence>
<evidence type="ECO:0000256" key="4">
    <source>
        <dbReference type="ARBA" id="ARBA00023172"/>
    </source>
</evidence>
<dbReference type="KEGG" id="lch:Lcho_3469"/>
<dbReference type="GO" id="GO:0003677">
    <property type="term" value="F:DNA binding"/>
    <property type="evidence" value="ECO:0007669"/>
    <property type="project" value="UniProtKB-KW"/>
</dbReference>
<dbReference type="InterPro" id="IPR050808">
    <property type="entry name" value="Phage_Integrase"/>
</dbReference>
<evidence type="ECO:0000313" key="6">
    <source>
        <dbReference type="EMBL" id="ACB35725.1"/>
    </source>
</evidence>
<keyword evidence="2" id="KW-0229">DNA integration</keyword>
<dbReference type="Gene3D" id="3.30.160.390">
    <property type="entry name" value="Integrase, DNA-binding domain"/>
    <property type="match status" value="1"/>
</dbReference>
<organism evidence="6 7">
    <name type="scientific">Leptothrix cholodnii (strain ATCC 51168 / LMG 8142 / SP-6)</name>
    <name type="common">Leptothrix discophora (strain SP-6)</name>
    <dbReference type="NCBI Taxonomy" id="395495"/>
    <lineage>
        <taxon>Bacteria</taxon>
        <taxon>Pseudomonadati</taxon>
        <taxon>Pseudomonadota</taxon>
        <taxon>Betaproteobacteria</taxon>
        <taxon>Burkholderiales</taxon>
        <taxon>Sphaerotilaceae</taxon>
        <taxon>Leptothrix</taxon>
    </lineage>
</organism>
<evidence type="ECO:0000256" key="1">
    <source>
        <dbReference type="ARBA" id="ARBA00008857"/>
    </source>
</evidence>
<proteinExistence type="inferred from homology"/>
<keyword evidence="4" id="KW-0233">DNA recombination</keyword>
<dbReference type="STRING" id="395495.Lcho_3469"/>
<dbReference type="RefSeq" id="WP_012348472.1">
    <property type="nucleotide sequence ID" value="NC_010524.1"/>
</dbReference>
<dbReference type="PROSITE" id="PS51898">
    <property type="entry name" value="TYR_RECOMBINASE"/>
    <property type="match status" value="1"/>
</dbReference>
<dbReference type="CDD" id="cd00801">
    <property type="entry name" value="INT_P4_C"/>
    <property type="match status" value="1"/>
</dbReference>
<comment type="similarity">
    <text evidence="1">Belongs to the 'phage' integrase family.</text>
</comment>
<dbReference type="InterPro" id="IPR002104">
    <property type="entry name" value="Integrase_catalytic"/>
</dbReference>
<dbReference type="EMBL" id="CP001013">
    <property type="protein sequence ID" value="ACB35725.1"/>
    <property type="molecule type" value="Genomic_DNA"/>
</dbReference>
<dbReference type="PANTHER" id="PTHR30629:SF2">
    <property type="entry name" value="PROPHAGE INTEGRASE INTS-RELATED"/>
    <property type="match status" value="1"/>
</dbReference>
<dbReference type="Gene3D" id="1.10.443.10">
    <property type="entry name" value="Intergrase catalytic core"/>
    <property type="match status" value="1"/>
</dbReference>
<dbReference type="Pfam" id="PF13356">
    <property type="entry name" value="Arm-DNA-bind_3"/>
    <property type="match status" value="1"/>
</dbReference>
<dbReference type="Proteomes" id="UP000001693">
    <property type="component" value="Chromosome"/>
</dbReference>
<dbReference type="InterPro" id="IPR038488">
    <property type="entry name" value="Integrase_DNA-bd_sf"/>
</dbReference>
<reference evidence="6 7" key="1">
    <citation type="submission" date="2008-03" db="EMBL/GenBank/DDBJ databases">
        <title>Complete sequence of Leptothrix cholodnii SP-6.</title>
        <authorList>
            <consortium name="US DOE Joint Genome Institute"/>
            <person name="Copeland A."/>
            <person name="Lucas S."/>
            <person name="Lapidus A."/>
            <person name="Glavina del Rio T."/>
            <person name="Dalin E."/>
            <person name="Tice H."/>
            <person name="Bruce D."/>
            <person name="Goodwin L."/>
            <person name="Pitluck S."/>
            <person name="Chertkov O."/>
            <person name="Brettin T."/>
            <person name="Detter J.C."/>
            <person name="Han C."/>
            <person name="Kuske C.R."/>
            <person name="Schmutz J."/>
            <person name="Larimer F."/>
            <person name="Land M."/>
            <person name="Hauser L."/>
            <person name="Kyrpides N."/>
            <person name="Lykidis A."/>
            <person name="Emerson D."/>
            <person name="Richardson P."/>
        </authorList>
    </citation>
    <scope>NUCLEOTIDE SEQUENCE [LARGE SCALE GENOMIC DNA]</scope>
    <source>
        <strain evidence="7">ATCC 51168 / LMG 8142 / SP-6</strain>
    </source>
</reference>
<dbReference type="HOGENOM" id="CLU_027562_0_0_4"/>
<name>B1Y3M2_LEPCP</name>
<dbReference type="GO" id="GO:0006310">
    <property type="term" value="P:DNA recombination"/>
    <property type="evidence" value="ECO:0007669"/>
    <property type="project" value="UniProtKB-KW"/>
</dbReference>
<feature type="domain" description="Tyr recombinase" evidence="5">
    <location>
        <begin position="222"/>
        <end position="409"/>
    </location>
</feature>
<gene>
    <name evidence="6" type="ordered locus">Lcho_3469</name>
</gene>
<dbReference type="InterPro" id="IPR025166">
    <property type="entry name" value="Integrase_DNA_bind_dom"/>
</dbReference>
<dbReference type="Gene3D" id="1.10.150.130">
    <property type="match status" value="1"/>
</dbReference>